<feature type="transmembrane region" description="Helical" evidence="8">
    <location>
        <begin position="334"/>
        <end position="358"/>
    </location>
</feature>
<evidence type="ECO:0000256" key="5">
    <source>
        <dbReference type="ARBA" id="ARBA00022989"/>
    </source>
</evidence>
<proteinExistence type="inferred from homology"/>
<feature type="transmembrane region" description="Helical" evidence="8">
    <location>
        <begin position="308"/>
        <end position="327"/>
    </location>
</feature>
<feature type="compositionally biased region" description="Polar residues" evidence="7">
    <location>
        <begin position="14"/>
        <end position="26"/>
    </location>
</feature>
<evidence type="ECO:0000256" key="2">
    <source>
        <dbReference type="ARBA" id="ARBA00006727"/>
    </source>
</evidence>
<accession>A0A7D8YT03</accession>
<dbReference type="Gene3D" id="1.20.1250.20">
    <property type="entry name" value="MFS general substrate transporter like domains"/>
    <property type="match status" value="2"/>
</dbReference>
<evidence type="ECO:0000313" key="11">
    <source>
        <dbReference type="Proteomes" id="UP000481288"/>
    </source>
</evidence>
<dbReference type="AlphaFoldDB" id="A0A7D8YT03"/>
<evidence type="ECO:0000313" key="10">
    <source>
        <dbReference type="EMBL" id="TVY53376.1"/>
    </source>
</evidence>
<keyword evidence="11" id="KW-1185">Reference proteome</keyword>
<dbReference type="PROSITE" id="PS50850">
    <property type="entry name" value="MFS"/>
    <property type="match status" value="1"/>
</dbReference>
<dbReference type="InterPro" id="IPR020846">
    <property type="entry name" value="MFS_dom"/>
</dbReference>
<evidence type="ECO:0000256" key="6">
    <source>
        <dbReference type="ARBA" id="ARBA00023136"/>
    </source>
</evidence>
<dbReference type="InterPro" id="IPR036259">
    <property type="entry name" value="MFS_trans_sf"/>
</dbReference>
<dbReference type="CDD" id="cd17352">
    <property type="entry name" value="MFS_MCT_SLC16"/>
    <property type="match status" value="1"/>
</dbReference>
<keyword evidence="6 8" id="KW-0472">Membrane</keyword>
<dbReference type="EMBL" id="QGMG01000463">
    <property type="protein sequence ID" value="TVY53376.1"/>
    <property type="molecule type" value="Genomic_DNA"/>
</dbReference>
<feature type="domain" description="Major facilitator superfamily (MFS) profile" evidence="9">
    <location>
        <begin position="72"/>
        <end position="453"/>
    </location>
</feature>
<keyword evidence="4 8" id="KW-0812">Transmembrane</keyword>
<feature type="transmembrane region" description="Helical" evidence="8">
    <location>
        <begin position="401"/>
        <end position="420"/>
    </location>
</feature>
<feature type="transmembrane region" description="Helical" evidence="8">
    <location>
        <begin position="165"/>
        <end position="185"/>
    </location>
</feature>
<organism evidence="10 11">
    <name type="scientific">Lachnellula cervina</name>
    <dbReference type="NCBI Taxonomy" id="1316786"/>
    <lineage>
        <taxon>Eukaryota</taxon>
        <taxon>Fungi</taxon>
        <taxon>Dikarya</taxon>
        <taxon>Ascomycota</taxon>
        <taxon>Pezizomycotina</taxon>
        <taxon>Leotiomycetes</taxon>
        <taxon>Helotiales</taxon>
        <taxon>Lachnaceae</taxon>
        <taxon>Lachnellula</taxon>
    </lineage>
</organism>
<feature type="transmembrane region" description="Helical" evidence="8">
    <location>
        <begin position="426"/>
        <end position="448"/>
    </location>
</feature>
<comment type="similarity">
    <text evidence="2">Belongs to the major facilitator superfamily. Monocarboxylate porter (TC 2.A.1.13) family.</text>
</comment>
<evidence type="ECO:0000256" key="8">
    <source>
        <dbReference type="SAM" id="Phobius"/>
    </source>
</evidence>
<feature type="compositionally biased region" description="Basic and acidic residues" evidence="7">
    <location>
        <begin position="1"/>
        <end position="13"/>
    </location>
</feature>
<dbReference type="OrthoDB" id="5667at2759"/>
<dbReference type="Pfam" id="PF07690">
    <property type="entry name" value="MFS_1"/>
    <property type="match status" value="1"/>
</dbReference>
<dbReference type="SUPFAM" id="SSF103473">
    <property type="entry name" value="MFS general substrate transporter"/>
    <property type="match status" value="1"/>
</dbReference>
<comment type="subcellular location">
    <subcellularLocation>
        <location evidence="1">Membrane</location>
        <topology evidence="1">Multi-pass membrane protein</topology>
    </subcellularLocation>
</comment>
<keyword evidence="3" id="KW-0813">Transport</keyword>
<feature type="transmembrane region" description="Helical" evidence="8">
    <location>
        <begin position="197"/>
        <end position="217"/>
    </location>
</feature>
<feature type="transmembrane region" description="Helical" evidence="8">
    <location>
        <begin position="229"/>
        <end position="249"/>
    </location>
</feature>
<evidence type="ECO:0000256" key="4">
    <source>
        <dbReference type="ARBA" id="ARBA00022692"/>
    </source>
</evidence>
<evidence type="ECO:0000256" key="1">
    <source>
        <dbReference type="ARBA" id="ARBA00004141"/>
    </source>
</evidence>
<feature type="transmembrane region" description="Helical" evidence="8">
    <location>
        <begin position="274"/>
        <end position="296"/>
    </location>
</feature>
<reference evidence="10 11" key="1">
    <citation type="submission" date="2018-05" db="EMBL/GenBank/DDBJ databases">
        <title>Whole genome sequencing for identification of molecular markers to develop diagnostic detection tools for the regulated plant pathogen Lachnellula willkommii.</title>
        <authorList>
            <person name="Giroux E."/>
            <person name="Bilodeau G."/>
        </authorList>
    </citation>
    <scope>NUCLEOTIDE SEQUENCE [LARGE SCALE GENOMIC DNA]</scope>
    <source>
        <strain evidence="10 11">CBS 625.97</strain>
    </source>
</reference>
<evidence type="ECO:0000256" key="3">
    <source>
        <dbReference type="ARBA" id="ARBA00022448"/>
    </source>
</evidence>
<evidence type="ECO:0000259" key="9">
    <source>
        <dbReference type="PROSITE" id="PS50850"/>
    </source>
</evidence>
<comment type="caution">
    <text evidence="10">The sequence shown here is derived from an EMBL/GenBank/DDBJ whole genome shotgun (WGS) entry which is preliminary data.</text>
</comment>
<dbReference type="InterPro" id="IPR050327">
    <property type="entry name" value="Proton-linked_MCT"/>
</dbReference>
<protein>
    <submittedName>
        <fullName evidence="10">Fujikurins efflux protein</fullName>
    </submittedName>
</protein>
<evidence type="ECO:0000256" key="7">
    <source>
        <dbReference type="SAM" id="MobiDB-lite"/>
    </source>
</evidence>
<dbReference type="InterPro" id="IPR011701">
    <property type="entry name" value="MFS"/>
</dbReference>
<feature type="transmembrane region" description="Helical" evidence="8">
    <location>
        <begin position="70"/>
        <end position="98"/>
    </location>
</feature>
<dbReference type="PANTHER" id="PTHR11360:SF224">
    <property type="entry name" value="MAJOR FACILITATOR SUPERFAMILY (MFS) PROFILE DOMAIN-CONTAINING PROTEIN-RELATED"/>
    <property type="match status" value="1"/>
</dbReference>
<dbReference type="Proteomes" id="UP000481288">
    <property type="component" value="Unassembled WGS sequence"/>
</dbReference>
<feature type="compositionally biased region" description="Basic and acidic residues" evidence="7">
    <location>
        <begin position="36"/>
        <end position="55"/>
    </location>
</feature>
<dbReference type="GO" id="GO:0016020">
    <property type="term" value="C:membrane"/>
    <property type="evidence" value="ECO:0007669"/>
    <property type="project" value="UniProtKB-SubCell"/>
</dbReference>
<sequence length="462" mass="49901">MDHSSGQSPHRDSNLSIDQSENSKVDVTNDFMPEPESEKEKVTQPDHETALKKEATGPNPDDPPDGGFQAWLVVVGGFCAVFCGFGWINCIGVFQNYYERNQLQHYSSSTIAWIPSTQSFMLFFPGFLAGKMTDELGPRIPVLLGSFLHVFGIMMTSISKEYYQIFLAQSVCSGLGCCFLFYPIIAACGTWFRRHRALAFGIITSGSSLGGVVLPIMVQRLIPQIGFGWTMRAVGFLFLGLLTIANLTVRSRLPPARRPFHVMEMVKPFTEKPFMLLALGAFFIYIGGFLPFNFIIVQGEASGMSTNLASYLVPILNAASTFGRILPAHLGDSFGVFNVMIVLTGFAGIMTLALWLPAAANAPIIVYAVMYGFASGCTLSIIPAMVAKLGKISQLGARSGALYAFSSVGVLIGSPIGGAIQKNQHGGYSGLIIFSGVALLIGTFFSFLSRAAQVGLKIKVKV</sequence>
<dbReference type="PANTHER" id="PTHR11360">
    <property type="entry name" value="MONOCARBOXYLATE TRANSPORTER"/>
    <property type="match status" value="1"/>
</dbReference>
<gene>
    <name evidence="10" type="ORF">LCER1_G005464</name>
</gene>
<feature type="transmembrane region" description="Helical" evidence="8">
    <location>
        <begin position="364"/>
        <end position="389"/>
    </location>
</feature>
<keyword evidence="5 8" id="KW-1133">Transmembrane helix</keyword>
<feature type="transmembrane region" description="Helical" evidence="8">
    <location>
        <begin position="140"/>
        <end position="159"/>
    </location>
</feature>
<feature type="region of interest" description="Disordered" evidence="7">
    <location>
        <begin position="1"/>
        <end position="63"/>
    </location>
</feature>
<name>A0A7D8YT03_9HELO</name>
<dbReference type="GO" id="GO:0022857">
    <property type="term" value="F:transmembrane transporter activity"/>
    <property type="evidence" value="ECO:0007669"/>
    <property type="project" value="InterPro"/>
</dbReference>